<dbReference type="InterPro" id="IPR013033">
    <property type="entry name" value="MinC"/>
</dbReference>
<evidence type="ECO:0000313" key="6">
    <source>
        <dbReference type="EMBL" id="AQX45170.1"/>
    </source>
</evidence>
<feature type="domain" description="Septum formation inhibitor MinC C-terminal" evidence="4">
    <location>
        <begin position="85"/>
        <end position="181"/>
    </location>
</feature>
<dbReference type="GO" id="GO:0051301">
    <property type="term" value="P:cell division"/>
    <property type="evidence" value="ECO:0007669"/>
    <property type="project" value="UniProtKB-KW"/>
</dbReference>
<keyword evidence="1" id="KW-0132">Cell division</keyword>
<evidence type="ECO:0000256" key="1">
    <source>
        <dbReference type="ARBA" id="ARBA00022618"/>
    </source>
</evidence>
<keyword evidence="2" id="KW-0717">Septation</keyword>
<geneLocation type="plastid" evidence="5"/>
<dbReference type="AlphaFoldDB" id="A0A1L5YCF4"/>
<accession>A0A1L5YCF4</accession>
<dbReference type="PANTHER" id="PTHR34108:SF1">
    <property type="entry name" value="SEPTUM SITE-DETERMINING PROTEIN MINC"/>
    <property type="match status" value="1"/>
</dbReference>
<evidence type="ECO:0000256" key="3">
    <source>
        <dbReference type="ARBA" id="ARBA00023306"/>
    </source>
</evidence>
<evidence type="ECO:0000259" key="4">
    <source>
        <dbReference type="Pfam" id="PF03775"/>
    </source>
</evidence>
<dbReference type="GO" id="GO:0000902">
    <property type="term" value="P:cell morphogenesis"/>
    <property type="evidence" value="ECO:0007669"/>
    <property type="project" value="InterPro"/>
</dbReference>
<name>A0A1L5YCF4_9EUKA</name>
<dbReference type="GO" id="GO:0051726">
    <property type="term" value="P:regulation of cell cycle"/>
    <property type="evidence" value="ECO:0007669"/>
    <property type="project" value="InterPro"/>
</dbReference>
<dbReference type="SUPFAM" id="SSF63848">
    <property type="entry name" value="Cell-division inhibitor MinC, C-terminal domain"/>
    <property type="match status" value="1"/>
</dbReference>
<organism evidence="5">
    <name type="scientific">Paulinella micropora</name>
    <dbReference type="NCBI Taxonomy" id="1928728"/>
    <lineage>
        <taxon>Eukaryota</taxon>
        <taxon>Sar</taxon>
        <taxon>Rhizaria</taxon>
        <taxon>Cercozoa</taxon>
        <taxon>Imbricatea</taxon>
        <taxon>Silicofilosea</taxon>
        <taxon>Euglyphida</taxon>
        <taxon>Paulinellidae</taxon>
        <taxon>Paulinella</taxon>
    </lineage>
</organism>
<proteinExistence type="predicted"/>
<dbReference type="Pfam" id="PF03775">
    <property type="entry name" value="MinC_C"/>
    <property type="match status" value="1"/>
</dbReference>
<keyword evidence="3" id="KW-0131">Cell cycle</keyword>
<dbReference type="PANTHER" id="PTHR34108">
    <property type="entry name" value="SEPTUM SITE-DETERMINING PROTEIN MINC"/>
    <property type="match status" value="1"/>
</dbReference>
<dbReference type="Gene3D" id="2.160.20.70">
    <property type="match status" value="1"/>
</dbReference>
<evidence type="ECO:0000256" key="2">
    <source>
        <dbReference type="ARBA" id="ARBA00023210"/>
    </source>
</evidence>
<dbReference type="InterPro" id="IPR005526">
    <property type="entry name" value="Septum_form_inhib_MinC_C"/>
</dbReference>
<dbReference type="EMBL" id="KY124271">
    <property type="protein sequence ID" value="AQX45170.1"/>
    <property type="molecule type" value="Genomic_DNA"/>
</dbReference>
<gene>
    <name evidence="5" type="primary">minC</name>
    <name evidence="5" type="ORF">PCKR_630</name>
    <name evidence="6" type="ORF">PFK_630</name>
</gene>
<sequence length="193" mass="21315">MMSELPIGFIVVSSHNWTLTRFSIQVLLRKLDSRGMKVEVWESKRPEVRMIVSSLGILAKGEDREQSDMKNQTVLDSVREEIIIHRGTLRSGDTLVAPGTILLLGDVNPGAIISSVGDVMIWGKLRGIAHAGCLGNQKARIVAMHLRPLQLRIAQIVARVPDDKPGMGLAEEAQIFEGNIRITLAYPGWSNRT</sequence>
<keyword evidence="5" id="KW-0934">Plastid</keyword>
<evidence type="ECO:0000313" key="5">
    <source>
        <dbReference type="EMBL" id="APP88403.1"/>
    </source>
</evidence>
<dbReference type="InterPro" id="IPR036145">
    <property type="entry name" value="MinC_C_sf"/>
</dbReference>
<dbReference type="InterPro" id="IPR016098">
    <property type="entry name" value="CAP/MinC_C"/>
</dbReference>
<protein>
    <submittedName>
        <fullName evidence="5">Putative septum site-determining protein</fullName>
    </submittedName>
</protein>
<reference evidence="5" key="1">
    <citation type="journal article" date="2017" name="Protist">
        <title>Diversity of the Photosynthetic Paulinella Species, with the Description of Paulinella micropora sp. nov. and the Chromatophore Genome Sequence for strain KR01.</title>
        <authorList>
            <person name="Lhee D."/>
            <person name="Yang E.C."/>
            <person name="Kim J.I."/>
            <person name="Nakayama T."/>
            <person name="Zuccarello G."/>
            <person name="Andersen R.A."/>
            <person name="Yoon H.S."/>
        </authorList>
    </citation>
    <scope>NUCLEOTIDE SEQUENCE</scope>
    <source>
        <strain evidence="6">FK01</strain>
        <strain evidence="5">KR01</strain>
    </source>
</reference>
<dbReference type="EMBL" id="KX897545">
    <property type="protein sequence ID" value="APP88403.1"/>
    <property type="molecule type" value="Genomic_DNA"/>
</dbReference>